<name>A0A2J6PTL6_9HELO</name>
<keyword evidence="1" id="KW-0472">Membrane</keyword>
<accession>A0A2J6PTL6</accession>
<keyword evidence="3" id="KW-1185">Reference proteome</keyword>
<dbReference type="EMBL" id="KZ613500">
    <property type="protein sequence ID" value="PMD17362.1"/>
    <property type="molecule type" value="Genomic_DNA"/>
</dbReference>
<dbReference type="Proteomes" id="UP000235672">
    <property type="component" value="Unassembled WGS sequence"/>
</dbReference>
<evidence type="ECO:0000313" key="3">
    <source>
        <dbReference type="Proteomes" id="UP000235672"/>
    </source>
</evidence>
<organism evidence="2 3">
    <name type="scientific">Hyaloscypha hepaticicola</name>
    <dbReference type="NCBI Taxonomy" id="2082293"/>
    <lineage>
        <taxon>Eukaryota</taxon>
        <taxon>Fungi</taxon>
        <taxon>Dikarya</taxon>
        <taxon>Ascomycota</taxon>
        <taxon>Pezizomycotina</taxon>
        <taxon>Leotiomycetes</taxon>
        <taxon>Helotiales</taxon>
        <taxon>Hyaloscyphaceae</taxon>
        <taxon>Hyaloscypha</taxon>
    </lineage>
</organism>
<dbReference type="AlphaFoldDB" id="A0A2J6PTL6"/>
<keyword evidence="1" id="KW-0812">Transmembrane</keyword>
<reference evidence="2 3" key="1">
    <citation type="submission" date="2016-05" db="EMBL/GenBank/DDBJ databases">
        <title>A degradative enzymes factory behind the ericoid mycorrhizal symbiosis.</title>
        <authorList>
            <consortium name="DOE Joint Genome Institute"/>
            <person name="Martino E."/>
            <person name="Morin E."/>
            <person name="Grelet G."/>
            <person name="Kuo A."/>
            <person name="Kohler A."/>
            <person name="Daghino S."/>
            <person name="Barry K."/>
            <person name="Choi C."/>
            <person name="Cichocki N."/>
            <person name="Clum A."/>
            <person name="Copeland A."/>
            <person name="Hainaut M."/>
            <person name="Haridas S."/>
            <person name="Labutti K."/>
            <person name="Lindquist E."/>
            <person name="Lipzen A."/>
            <person name="Khouja H.-R."/>
            <person name="Murat C."/>
            <person name="Ohm R."/>
            <person name="Olson A."/>
            <person name="Spatafora J."/>
            <person name="Veneault-Fourrey C."/>
            <person name="Henrissat B."/>
            <person name="Grigoriev I."/>
            <person name="Martin F."/>
            <person name="Perotto S."/>
        </authorList>
    </citation>
    <scope>NUCLEOTIDE SEQUENCE [LARGE SCALE GENOMIC DNA]</scope>
    <source>
        <strain evidence="2 3">UAMH 7357</strain>
    </source>
</reference>
<feature type="transmembrane region" description="Helical" evidence="1">
    <location>
        <begin position="38"/>
        <end position="58"/>
    </location>
</feature>
<dbReference type="OrthoDB" id="3536859at2759"/>
<evidence type="ECO:0000313" key="2">
    <source>
        <dbReference type="EMBL" id="PMD17362.1"/>
    </source>
</evidence>
<proteinExistence type="predicted"/>
<keyword evidence="1" id="KW-1133">Transmembrane helix</keyword>
<sequence>MAKLKLNDINIWRGHPATWDHAQDQQTTKTTLLGTMSWFLVGATLLFILLSALLIGNGSCSDYRGLSARAPVCVGGHLSVQSWLAIVGVGFTILGIVVLPHKHSPRLEVGRVDTVVLENAKAAINMGCDNTGSCNASLSHSNLPLPVSQTTTAKFLAQARTTSPSNSAKGISIYALQHTTPETKSLQTLLIGSHHFSHHIRTSMAFVSQILPIISFIDIFSSNGTLEVLSGTFGILNQESKYLSMLSASVEVCLGFASWSINNTDTPTSYLQDPTDITCIEQGFNLKSWMQDPSSQFPIG</sequence>
<gene>
    <name evidence="2" type="ORF">NA56DRAFT_707881</name>
</gene>
<evidence type="ECO:0000256" key="1">
    <source>
        <dbReference type="SAM" id="Phobius"/>
    </source>
</evidence>
<protein>
    <submittedName>
        <fullName evidence="2">Uncharacterized protein</fullName>
    </submittedName>
</protein>
<feature type="transmembrane region" description="Helical" evidence="1">
    <location>
        <begin position="78"/>
        <end position="99"/>
    </location>
</feature>